<accession>A0A7V2AUP4</accession>
<comment type="caution">
    <text evidence="3">The sequence shown here is derived from an EMBL/GenBank/DDBJ whole genome shotgun (WGS) entry which is preliminary data.</text>
</comment>
<dbReference type="Proteomes" id="UP000886069">
    <property type="component" value="Unassembled WGS sequence"/>
</dbReference>
<organism evidence="3">
    <name type="scientific">Eiseniibacteriota bacterium</name>
    <dbReference type="NCBI Taxonomy" id="2212470"/>
    <lineage>
        <taxon>Bacteria</taxon>
        <taxon>Candidatus Eiseniibacteriota</taxon>
    </lineage>
</organism>
<dbReference type="Gene3D" id="3.40.50.300">
    <property type="entry name" value="P-loop containing nucleotide triphosphate hydrolases"/>
    <property type="match status" value="1"/>
</dbReference>
<keyword evidence="2" id="KW-0067">ATP-binding</keyword>
<dbReference type="EC" id="2.7.10.2" evidence="3"/>
<dbReference type="NCBIfam" id="TIGR01007">
    <property type="entry name" value="eps_fam"/>
    <property type="match status" value="1"/>
</dbReference>
<dbReference type="GO" id="GO:0004715">
    <property type="term" value="F:non-membrane spanning protein tyrosine kinase activity"/>
    <property type="evidence" value="ECO:0007669"/>
    <property type="project" value="UniProtKB-EC"/>
</dbReference>
<reference evidence="3" key="1">
    <citation type="journal article" date="2020" name="mSystems">
        <title>Genome- and Community-Level Interaction Insights into Carbon Utilization and Element Cycling Functions of Hydrothermarchaeota in Hydrothermal Sediment.</title>
        <authorList>
            <person name="Zhou Z."/>
            <person name="Liu Y."/>
            <person name="Xu W."/>
            <person name="Pan J."/>
            <person name="Luo Z.H."/>
            <person name="Li M."/>
        </authorList>
    </citation>
    <scope>NUCLEOTIDE SEQUENCE [LARGE SCALE GENOMIC DNA]</scope>
    <source>
        <strain evidence="3">SpSt-1233</strain>
    </source>
</reference>
<protein>
    <submittedName>
        <fullName evidence="3">Polysaccharide biosynthesis tyrosine autokinase</fullName>
        <ecNumber evidence="3">2.7.10.2</ecNumber>
    </submittedName>
</protein>
<gene>
    <name evidence="3" type="ORF">ENO08_04065</name>
</gene>
<evidence type="ECO:0000313" key="3">
    <source>
        <dbReference type="EMBL" id="HER43616.1"/>
    </source>
</evidence>
<dbReference type="InterPro" id="IPR033756">
    <property type="entry name" value="YlxH/NBP35"/>
</dbReference>
<dbReference type="GO" id="GO:0005524">
    <property type="term" value="F:ATP binding"/>
    <property type="evidence" value="ECO:0007669"/>
    <property type="project" value="UniProtKB-KW"/>
</dbReference>
<proteinExistence type="predicted"/>
<keyword evidence="3" id="KW-0808">Transferase</keyword>
<evidence type="ECO:0000256" key="1">
    <source>
        <dbReference type="ARBA" id="ARBA00022741"/>
    </source>
</evidence>
<dbReference type="PANTHER" id="PTHR32309">
    <property type="entry name" value="TYROSINE-PROTEIN KINASE"/>
    <property type="match status" value="1"/>
</dbReference>
<dbReference type="InterPro" id="IPR027417">
    <property type="entry name" value="P-loop_NTPase"/>
</dbReference>
<sequence length="233" mass="26268">METSERKSIYEIFDQESPIATEMRRLYSNIRHGHSKRDMRSFLVTSSHRGEGKSTVASHLALTVARFRGKKSLIVDADLRRPRLHDIFDVPQEPGLAECLEGKLDPLDAVKETPEENLKVIPAGRLLKSPAHLFEGDVLSEIFEKIKFYYDIVIVDSAPVIPVSDPMLISSEVDGVILVILAGRTPRNVAMRAKKILEDADANILGAVVNNLSEVLPYYYDYRYYGYTRSEAT</sequence>
<keyword evidence="1" id="KW-0547">Nucleotide-binding</keyword>
<dbReference type="GO" id="GO:0005886">
    <property type="term" value="C:plasma membrane"/>
    <property type="evidence" value="ECO:0007669"/>
    <property type="project" value="TreeGrafter"/>
</dbReference>
<evidence type="ECO:0000256" key="2">
    <source>
        <dbReference type="ARBA" id="ARBA00022840"/>
    </source>
</evidence>
<name>A0A7V2AUP4_UNCEI</name>
<dbReference type="CDD" id="cd05387">
    <property type="entry name" value="BY-kinase"/>
    <property type="match status" value="1"/>
</dbReference>
<dbReference type="SUPFAM" id="SSF52540">
    <property type="entry name" value="P-loop containing nucleoside triphosphate hydrolases"/>
    <property type="match status" value="1"/>
</dbReference>
<dbReference type="InterPro" id="IPR050445">
    <property type="entry name" value="Bact_polysacc_biosynth/exp"/>
</dbReference>
<dbReference type="InterPro" id="IPR005702">
    <property type="entry name" value="Wzc-like_C"/>
</dbReference>
<dbReference type="EMBL" id="DSEC01000286">
    <property type="protein sequence ID" value="HER43616.1"/>
    <property type="molecule type" value="Genomic_DNA"/>
</dbReference>
<dbReference type="AlphaFoldDB" id="A0A7V2AUP4"/>
<dbReference type="Pfam" id="PF10609">
    <property type="entry name" value="ParA"/>
    <property type="match status" value="1"/>
</dbReference>
<dbReference type="PANTHER" id="PTHR32309:SF13">
    <property type="entry name" value="FERRIC ENTEROBACTIN TRANSPORT PROTEIN FEPE"/>
    <property type="match status" value="1"/>
</dbReference>